<dbReference type="SUPFAM" id="SSF47616">
    <property type="entry name" value="GST C-terminal domain-like"/>
    <property type="match status" value="1"/>
</dbReference>
<organism evidence="4 5">
    <name type="scientific">Owenia fusiformis</name>
    <name type="common">Polychaete worm</name>
    <dbReference type="NCBI Taxonomy" id="6347"/>
    <lineage>
        <taxon>Eukaryota</taxon>
        <taxon>Metazoa</taxon>
        <taxon>Spiralia</taxon>
        <taxon>Lophotrochozoa</taxon>
        <taxon>Annelida</taxon>
        <taxon>Polychaeta</taxon>
        <taxon>Sedentaria</taxon>
        <taxon>Canalipalpata</taxon>
        <taxon>Sabellida</taxon>
        <taxon>Oweniida</taxon>
        <taxon>Oweniidae</taxon>
        <taxon>Owenia</taxon>
    </lineage>
</organism>
<comment type="subcellular location">
    <subcellularLocation>
        <location evidence="1">Cytoplasm</location>
    </subcellularLocation>
</comment>
<name>A0A8J1Y8M9_OWEFU</name>
<keyword evidence="2" id="KW-0963">Cytoplasm</keyword>
<dbReference type="Proteomes" id="UP000749559">
    <property type="component" value="Unassembled WGS sequence"/>
</dbReference>
<dbReference type="Gene3D" id="1.20.1050.10">
    <property type="match status" value="1"/>
</dbReference>
<dbReference type="InterPro" id="IPR036282">
    <property type="entry name" value="Glutathione-S-Trfase_C_sf"/>
</dbReference>
<dbReference type="InterPro" id="IPR036249">
    <property type="entry name" value="Thioredoxin-like_sf"/>
</dbReference>
<evidence type="ECO:0000256" key="1">
    <source>
        <dbReference type="ARBA" id="ARBA00004496"/>
    </source>
</evidence>
<keyword evidence="5" id="KW-1185">Reference proteome</keyword>
<dbReference type="GO" id="GO:0006749">
    <property type="term" value="P:glutathione metabolic process"/>
    <property type="evidence" value="ECO:0007669"/>
    <property type="project" value="TreeGrafter"/>
</dbReference>
<dbReference type="Gene3D" id="3.40.30.10">
    <property type="entry name" value="Glutaredoxin"/>
    <property type="match status" value="1"/>
</dbReference>
<dbReference type="PROSITE" id="PS50404">
    <property type="entry name" value="GST_NTER"/>
    <property type="match status" value="1"/>
</dbReference>
<dbReference type="SFLD" id="SFLDS00019">
    <property type="entry name" value="Glutathione_Transferase_(cytos"/>
    <property type="match status" value="1"/>
</dbReference>
<dbReference type="Pfam" id="PF00043">
    <property type="entry name" value="GST_C"/>
    <property type="match status" value="1"/>
</dbReference>
<dbReference type="GO" id="GO:0005737">
    <property type="term" value="C:cytoplasm"/>
    <property type="evidence" value="ECO:0007669"/>
    <property type="project" value="UniProtKB-SubCell"/>
</dbReference>
<dbReference type="PANTHER" id="PTHR43917:SF8">
    <property type="entry name" value="GH16740P-RELATED"/>
    <property type="match status" value="1"/>
</dbReference>
<dbReference type="Pfam" id="PF02798">
    <property type="entry name" value="GST_N"/>
    <property type="match status" value="1"/>
</dbReference>
<dbReference type="InterPro" id="IPR051369">
    <property type="entry name" value="GST_Theta"/>
</dbReference>
<gene>
    <name evidence="4" type="ORF">OFUS_LOCUS8739</name>
</gene>
<evidence type="ECO:0000256" key="3">
    <source>
        <dbReference type="RuleBase" id="RU003494"/>
    </source>
</evidence>
<evidence type="ECO:0000313" key="4">
    <source>
        <dbReference type="EMBL" id="CAH1782274.1"/>
    </source>
</evidence>
<comment type="similarity">
    <text evidence="3">Belongs to the GST superfamily.</text>
</comment>
<dbReference type="PROSITE" id="PS50405">
    <property type="entry name" value="GST_CTER"/>
    <property type="match status" value="1"/>
</dbReference>
<dbReference type="OrthoDB" id="422574at2759"/>
<comment type="caution">
    <text evidence="4">The sequence shown here is derived from an EMBL/GenBank/DDBJ whole genome shotgun (WGS) entry which is preliminary data.</text>
</comment>
<evidence type="ECO:0000256" key="2">
    <source>
        <dbReference type="ARBA" id="ARBA00022490"/>
    </source>
</evidence>
<proteinExistence type="inferred from homology"/>
<evidence type="ECO:0000313" key="5">
    <source>
        <dbReference type="Proteomes" id="UP000749559"/>
    </source>
</evidence>
<dbReference type="InterPro" id="IPR004046">
    <property type="entry name" value="GST_C"/>
</dbReference>
<dbReference type="PANTHER" id="PTHR43917">
    <property type="match status" value="1"/>
</dbReference>
<accession>A0A8J1Y8M9</accession>
<dbReference type="GO" id="GO:0004364">
    <property type="term" value="F:glutathione transferase activity"/>
    <property type="evidence" value="ECO:0007669"/>
    <property type="project" value="TreeGrafter"/>
</dbReference>
<protein>
    <submittedName>
        <fullName evidence="4">Uncharacterized protein</fullName>
    </submittedName>
</protein>
<dbReference type="InterPro" id="IPR040079">
    <property type="entry name" value="Glutathione_S-Trfase"/>
</dbReference>
<dbReference type="InterPro" id="IPR004045">
    <property type="entry name" value="Glutathione_S-Trfase_N"/>
</dbReference>
<dbReference type="InterPro" id="IPR010987">
    <property type="entry name" value="Glutathione-S-Trfase_C-like"/>
</dbReference>
<dbReference type="AlphaFoldDB" id="A0A8J1Y8M9"/>
<dbReference type="EMBL" id="CAIIXF020000004">
    <property type="protein sequence ID" value="CAH1782274.1"/>
    <property type="molecule type" value="Genomic_DNA"/>
</dbReference>
<dbReference type="SFLD" id="SFLDG00358">
    <property type="entry name" value="Main_(cytGST)"/>
    <property type="match status" value="1"/>
</dbReference>
<reference evidence="4" key="1">
    <citation type="submission" date="2022-03" db="EMBL/GenBank/DDBJ databases">
        <authorList>
            <person name="Martin C."/>
        </authorList>
    </citation>
    <scope>NUCLEOTIDE SEQUENCE</scope>
</reference>
<dbReference type="SUPFAM" id="SSF52833">
    <property type="entry name" value="Thioredoxin-like"/>
    <property type="match status" value="1"/>
</dbReference>
<sequence>MLKMERNIKLHGDLLSQPVRAVALMLQANGIKYEFVYRDFFKREETIQGEEYVKINPFKRVPTLQIDGMNITESSAALQYLAELEGIEPHWYPRSGPERVLVHTYLAWHGPDMRGNSVNFLRTTEAGQAFTGTKMPAEELKEKRVKLETMLDQLENIWLKEKPYLTGNDITIADLQCISEIAIVEVVLAEEITRNQPKLSAWIKRVKDYLKPHYDNIFKEPMTAFENMLKAAREKLNKSN</sequence>